<proteinExistence type="predicted"/>
<dbReference type="AlphaFoldDB" id="A0A1Q3E4X5"/>
<dbReference type="PANTHER" id="PTHR36440:SF1">
    <property type="entry name" value="PUTATIVE (AFU_ORTHOLOGUE AFUA_8G07350)-RELATED"/>
    <property type="match status" value="1"/>
</dbReference>
<dbReference type="Gene3D" id="2.60.120.10">
    <property type="entry name" value="Jelly Rolls"/>
    <property type="match status" value="2"/>
</dbReference>
<dbReference type="EMBL" id="BDGU01000083">
    <property type="protein sequence ID" value="GAW02089.1"/>
    <property type="molecule type" value="Genomic_DNA"/>
</dbReference>
<accession>A0A1Q3E4X5</accession>
<dbReference type="Pfam" id="PF07883">
    <property type="entry name" value="Cupin_2"/>
    <property type="match status" value="1"/>
</dbReference>
<evidence type="ECO:0000313" key="4">
    <source>
        <dbReference type="Proteomes" id="UP000188533"/>
    </source>
</evidence>
<gene>
    <name evidence="3" type="ORF">LENED_003720</name>
</gene>
<protein>
    <recommendedName>
        <fullName evidence="2">Cupin type-2 domain-containing protein</fullName>
    </recommendedName>
</protein>
<dbReference type="CDD" id="cd02208">
    <property type="entry name" value="cupin_RmlC-like"/>
    <property type="match status" value="1"/>
</dbReference>
<dbReference type="PANTHER" id="PTHR36440">
    <property type="entry name" value="PUTATIVE (AFU_ORTHOLOGUE AFUA_8G07350)-RELATED"/>
    <property type="match status" value="1"/>
</dbReference>
<dbReference type="Proteomes" id="UP000188533">
    <property type="component" value="Unassembled WGS sequence"/>
</dbReference>
<name>A0A1Q3E4X5_LENED</name>
<dbReference type="InterPro" id="IPR014710">
    <property type="entry name" value="RmlC-like_jellyroll"/>
</dbReference>
<keyword evidence="1" id="KW-1133">Transmembrane helix</keyword>
<evidence type="ECO:0000259" key="2">
    <source>
        <dbReference type="Pfam" id="PF07883"/>
    </source>
</evidence>
<dbReference type="InterPro" id="IPR011051">
    <property type="entry name" value="RmlC_Cupin_sf"/>
</dbReference>
<dbReference type="InterPro" id="IPR053146">
    <property type="entry name" value="QDO-like"/>
</dbReference>
<keyword evidence="1" id="KW-0812">Transmembrane</keyword>
<keyword evidence="1" id="KW-0472">Membrane</keyword>
<evidence type="ECO:0000256" key="1">
    <source>
        <dbReference type="SAM" id="Phobius"/>
    </source>
</evidence>
<keyword evidence="4" id="KW-1185">Reference proteome</keyword>
<reference evidence="3 4" key="2">
    <citation type="submission" date="2017-02" db="EMBL/GenBank/DDBJ databases">
        <title>A genome survey and senescence transcriptome analysis in Lentinula edodes.</title>
        <authorList>
            <person name="Sakamoto Y."/>
            <person name="Nakade K."/>
            <person name="Sato S."/>
            <person name="Yoshida Y."/>
            <person name="Miyazaki K."/>
            <person name="Natsume S."/>
            <person name="Konno N."/>
        </authorList>
    </citation>
    <scope>NUCLEOTIDE SEQUENCE [LARGE SCALE GENOMIC DNA]</scope>
    <source>
        <strain evidence="3 4">NBRC 111202</strain>
    </source>
</reference>
<dbReference type="SUPFAM" id="SSF51182">
    <property type="entry name" value="RmlC-like cupins"/>
    <property type="match status" value="1"/>
</dbReference>
<organism evidence="3 4">
    <name type="scientific">Lentinula edodes</name>
    <name type="common">Shiitake mushroom</name>
    <name type="synonym">Lentinus edodes</name>
    <dbReference type="NCBI Taxonomy" id="5353"/>
    <lineage>
        <taxon>Eukaryota</taxon>
        <taxon>Fungi</taxon>
        <taxon>Dikarya</taxon>
        <taxon>Basidiomycota</taxon>
        <taxon>Agaricomycotina</taxon>
        <taxon>Agaricomycetes</taxon>
        <taxon>Agaricomycetidae</taxon>
        <taxon>Agaricales</taxon>
        <taxon>Marasmiineae</taxon>
        <taxon>Omphalotaceae</taxon>
        <taxon>Lentinula</taxon>
    </lineage>
</organism>
<reference evidence="3 4" key="1">
    <citation type="submission" date="2016-08" db="EMBL/GenBank/DDBJ databases">
        <authorList>
            <consortium name="Lentinula edodes genome sequencing consortium"/>
            <person name="Sakamoto Y."/>
            <person name="Nakade K."/>
            <person name="Sato S."/>
            <person name="Yoshida Y."/>
            <person name="Miyazaki K."/>
            <person name="Natsume S."/>
            <person name="Konno N."/>
        </authorList>
    </citation>
    <scope>NUCLEOTIDE SEQUENCE [LARGE SCALE GENOMIC DNA]</scope>
    <source>
        <strain evidence="3 4">NBRC 111202</strain>
    </source>
</reference>
<feature type="domain" description="Cupin type-2" evidence="2">
    <location>
        <begin position="38"/>
        <end position="95"/>
    </location>
</feature>
<evidence type="ECO:0000313" key="3">
    <source>
        <dbReference type="EMBL" id="GAW02089.1"/>
    </source>
</evidence>
<comment type="caution">
    <text evidence="3">The sequence shown here is derived from an EMBL/GenBank/DDBJ whole genome shotgun (WGS) entry which is preliminary data.</text>
</comment>
<feature type="transmembrane region" description="Helical" evidence="1">
    <location>
        <begin position="310"/>
        <end position="331"/>
    </location>
</feature>
<sequence length="340" mass="38279">MSEYSDDFEYLKGVTLILEPQLRKVIVRGNLDDDIFQVPLHWHEDHDEIITVLEGKLKVTVGKETKIYTPESGDAFVPRGAPHALESLKGVPCVITERTNPTDFDTKELFFRNILAIPGGLSSGGLVPMMQVFYHGDGYPVFPVHVVWLEKAAIHYTAAGNMMVDYPDTVRVQNDDTMTFEPQLRIIKIRGLPDDKILKVPIHWHENHDEIITVLEGKLKVILSGEIIICTPESGEALVPRGAPHSLESFKGVPCVFTERTNPKDFDTKELFFRNFFALPGGPDSAGLLSIMQVFYHGDMYPVFPIHLGWLEKAFVIIFGGYIAPLVGYQLKYKNLKKVS</sequence>
<dbReference type="InterPro" id="IPR013096">
    <property type="entry name" value="Cupin_2"/>
</dbReference>